<reference evidence="3" key="1">
    <citation type="journal article" date="2020" name="Stud. Mycol.">
        <title>101 Dothideomycetes genomes: a test case for predicting lifestyles and emergence of pathogens.</title>
        <authorList>
            <person name="Haridas S."/>
            <person name="Albert R."/>
            <person name="Binder M."/>
            <person name="Bloem J."/>
            <person name="Labutti K."/>
            <person name="Salamov A."/>
            <person name="Andreopoulos B."/>
            <person name="Baker S."/>
            <person name="Barry K."/>
            <person name="Bills G."/>
            <person name="Bluhm B."/>
            <person name="Cannon C."/>
            <person name="Castanera R."/>
            <person name="Culley D."/>
            <person name="Daum C."/>
            <person name="Ezra D."/>
            <person name="Gonzalez J."/>
            <person name="Henrissat B."/>
            <person name="Kuo A."/>
            <person name="Liang C."/>
            <person name="Lipzen A."/>
            <person name="Lutzoni F."/>
            <person name="Magnuson J."/>
            <person name="Mondo S."/>
            <person name="Nolan M."/>
            <person name="Ohm R."/>
            <person name="Pangilinan J."/>
            <person name="Park H.-J."/>
            <person name="Ramirez L."/>
            <person name="Alfaro M."/>
            <person name="Sun H."/>
            <person name="Tritt A."/>
            <person name="Yoshinaga Y."/>
            <person name="Zwiers L.-H."/>
            <person name="Turgeon B."/>
            <person name="Goodwin S."/>
            <person name="Spatafora J."/>
            <person name="Crous P."/>
            <person name="Grigoriev I."/>
        </authorList>
    </citation>
    <scope>NUCLEOTIDE SEQUENCE</scope>
    <source>
        <strain evidence="3">CBS 690.94</strain>
    </source>
</reference>
<accession>A0A9P4PN93</accession>
<dbReference type="PANTHER" id="PTHR42791">
    <property type="entry name" value="GNAT FAMILY ACETYLTRANSFERASE"/>
    <property type="match status" value="1"/>
</dbReference>
<dbReference type="AlphaFoldDB" id="A0A9P4PN93"/>
<feature type="region of interest" description="Disordered" evidence="1">
    <location>
        <begin position="255"/>
        <end position="275"/>
    </location>
</feature>
<dbReference type="SUPFAM" id="SSF55729">
    <property type="entry name" value="Acyl-CoA N-acyltransferases (Nat)"/>
    <property type="match status" value="1"/>
</dbReference>
<dbReference type="InterPro" id="IPR016181">
    <property type="entry name" value="Acyl_CoA_acyltransferase"/>
</dbReference>
<dbReference type="OrthoDB" id="4738875at2759"/>
<comment type="caution">
    <text evidence="3">The sequence shown here is derived from an EMBL/GenBank/DDBJ whole genome shotgun (WGS) entry which is preliminary data.</text>
</comment>
<evidence type="ECO:0000313" key="3">
    <source>
        <dbReference type="EMBL" id="KAF2447072.1"/>
    </source>
</evidence>
<sequence>MASVPSMSTLEGVRLATPQDLARIATVAAAGFFHSPTFHYQRVHYAAYPDDTLLSYWTEYERAIKDGTSVVLVTEDTLNEMEGADVYPALREAAAYAPGAGTLGSKIVVGVASIDLKPGSSYIGLFQPPSSTDQTELRTLPANPKRDLCEERVHAYNEATTPAKARYLHGQMKLSTLAVHPAYWRRGHATRLVGYITRLADLEGVSLGISAVPQGAIIAARAGFEERELVRVKRACARKETKAAEVELWVAVRRPSGTPVSGGSSGDSAMSPESQ</sequence>
<dbReference type="Proteomes" id="UP000799764">
    <property type="component" value="Unassembled WGS sequence"/>
</dbReference>
<dbReference type="Gene3D" id="3.40.630.30">
    <property type="match status" value="1"/>
</dbReference>
<keyword evidence="4" id="KW-1185">Reference proteome</keyword>
<feature type="compositionally biased region" description="Low complexity" evidence="1">
    <location>
        <begin position="256"/>
        <end position="268"/>
    </location>
</feature>
<dbReference type="InterPro" id="IPR000182">
    <property type="entry name" value="GNAT_dom"/>
</dbReference>
<proteinExistence type="predicted"/>
<gene>
    <name evidence="3" type="ORF">P171DRAFT_384125</name>
</gene>
<dbReference type="PROSITE" id="PS51186">
    <property type="entry name" value="GNAT"/>
    <property type="match status" value="1"/>
</dbReference>
<evidence type="ECO:0000259" key="2">
    <source>
        <dbReference type="PROSITE" id="PS51186"/>
    </source>
</evidence>
<dbReference type="GO" id="GO:0016747">
    <property type="term" value="F:acyltransferase activity, transferring groups other than amino-acyl groups"/>
    <property type="evidence" value="ECO:0007669"/>
    <property type="project" value="InterPro"/>
</dbReference>
<dbReference type="EMBL" id="MU001497">
    <property type="protein sequence ID" value="KAF2447072.1"/>
    <property type="molecule type" value="Genomic_DNA"/>
</dbReference>
<name>A0A9P4PN93_9PLEO</name>
<dbReference type="InterPro" id="IPR052523">
    <property type="entry name" value="Trichothecene_AcTrans"/>
</dbReference>
<dbReference type="PANTHER" id="PTHR42791:SF2">
    <property type="entry name" value="N-ACETYLTRANSFERASE DOMAIN-CONTAINING PROTEIN"/>
    <property type="match status" value="1"/>
</dbReference>
<evidence type="ECO:0000256" key="1">
    <source>
        <dbReference type="SAM" id="MobiDB-lite"/>
    </source>
</evidence>
<dbReference type="CDD" id="cd04301">
    <property type="entry name" value="NAT_SF"/>
    <property type="match status" value="1"/>
</dbReference>
<organism evidence="3 4">
    <name type="scientific">Karstenula rhodostoma CBS 690.94</name>
    <dbReference type="NCBI Taxonomy" id="1392251"/>
    <lineage>
        <taxon>Eukaryota</taxon>
        <taxon>Fungi</taxon>
        <taxon>Dikarya</taxon>
        <taxon>Ascomycota</taxon>
        <taxon>Pezizomycotina</taxon>
        <taxon>Dothideomycetes</taxon>
        <taxon>Pleosporomycetidae</taxon>
        <taxon>Pleosporales</taxon>
        <taxon>Massarineae</taxon>
        <taxon>Didymosphaeriaceae</taxon>
        <taxon>Karstenula</taxon>
    </lineage>
</organism>
<feature type="domain" description="N-acetyltransferase" evidence="2">
    <location>
        <begin position="106"/>
        <end position="245"/>
    </location>
</feature>
<evidence type="ECO:0000313" key="4">
    <source>
        <dbReference type="Proteomes" id="UP000799764"/>
    </source>
</evidence>
<protein>
    <recommendedName>
        <fullName evidence="2">N-acetyltransferase domain-containing protein</fullName>
    </recommendedName>
</protein>